<dbReference type="PATRIC" id="fig|2209.48.peg.4203"/>
<keyword evidence="1" id="KW-0812">Transmembrane</keyword>
<dbReference type="AlphaFoldDB" id="A0A0F8KHV4"/>
<gene>
    <name evidence="2" type="ORF">DU44_19635</name>
</gene>
<accession>A0A0F8KHV4</accession>
<dbReference type="EMBL" id="JJQA01000106">
    <property type="protein sequence ID" value="KKH14068.1"/>
    <property type="molecule type" value="Genomic_DNA"/>
</dbReference>
<dbReference type="Proteomes" id="UP000034064">
    <property type="component" value="Unassembled WGS sequence"/>
</dbReference>
<proteinExistence type="predicted"/>
<evidence type="ECO:0000256" key="1">
    <source>
        <dbReference type="SAM" id="Phobius"/>
    </source>
</evidence>
<keyword evidence="1" id="KW-1133">Transmembrane helix</keyword>
<name>A0A0F8KHV4_METMZ</name>
<evidence type="ECO:0000313" key="3">
    <source>
        <dbReference type="Proteomes" id="UP000034064"/>
    </source>
</evidence>
<keyword evidence="1" id="KW-0472">Membrane</keyword>
<comment type="caution">
    <text evidence="2">The sequence shown here is derived from an EMBL/GenBank/DDBJ whole genome shotgun (WGS) entry which is preliminary data.</text>
</comment>
<sequence length="76" mass="8815">MDGTICGWCQKQAYFTKKARIKIFKAKNEEARVHFIPTLKDGVFVTLCAPLVININEYILILTLYYVFLLTKKSKL</sequence>
<feature type="transmembrane region" description="Helical" evidence="1">
    <location>
        <begin position="43"/>
        <end position="68"/>
    </location>
</feature>
<organism evidence="2 3">
    <name type="scientific">Methanosarcina mazei</name>
    <name type="common">Methanosarcina frisia</name>
    <dbReference type="NCBI Taxonomy" id="2209"/>
    <lineage>
        <taxon>Archaea</taxon>
        <taxon>Methanobacteriati</taxon>
        <taxon>Methanobacteriota</taxon>
        <taxon>Stenosarchaea group</taxon>
        <taxon>Methanomicrobia</taxon>
        <taxon>Methanosarcinales</taxon>
        <taxon>Methanosarcinaceae</taxon>
        <taxon>Methanosarcina</taxon>
    </lineage>
</organism>
<reference evidence="2 3" key="1">
    <citation type="journal article" date="2015" name="ISME J.">
        <title>Genomic and phenotypic differentiation among Methanosarcina mazei populations from Columbia River sediment.</title>
        <authorList>
            <person name="Youngblut N.D."/>
            <person name="Wirth J.S."/>
            <person name="Henriksen J.R."/>
            <person name="Smith M."/>
            <person name="Simon H."/>
            <person name="Metcalf W.W."/>
            <person name="Whitaker R.J."/>
        </authorList>
    </citation>
    <scope>NUCLEOTIDE SEQUENCE [LARGE SCALE GENOMIC DNA]</scope>
    <source>
        <strain evidence="2 3">1.F.A.1A.3</strain>
    </source>
</reference>
<evidence type="ECO:0000313" key="2">
    <source>
        <dbReference type="EMBL" id="KKH14068.1"/>
    </source>
</evidence>
<protein>
    <submittedName>
        <fullName evidence="2">Uncharacterized protein</fullName>
    </submittedName>
</protein>